<accession>A0A167MB50</accession>
<protein>
    <recommendedName>
        <fullName evidence="1">Cyclic nucleotide-binding domain-containing protein</fullName>
    </recommendedName>
</protein>
<dbReference type="InterPro" id="IPR000595">
    <property type="entry name" value="cNMP-bd_dom"/>
</dbReference>
<proteinExistence type="predicted"/>
<organism evidence="2 3">
    <name type="scientific">Pseudoalteromonas luteoviolacea CPMOR-1</name>
    <dbReference type="NCBI Taxonomy" id="1365248"/>
    <lineage>
        <taxon>Bacteria</taxon>
        <taxon>Pseudomonadati</taxon>
        <taxon>Pseudomonadota</taxon>
        <taxon>Gammaproteobacteria</taxon>
        <taxon>Alteromonadales</taxon>
        <taxon>Pseudoalteromonadaceae</taxon>
        <taxon>Pseudoalteromonas</taxon>
    </lineage>
</organism>
<dbReference type="RefSeq" id="WP_231099517.1">
    <property type="nucleotide sequence ID" value="NZ_AUYC01000014.1"/>
</dbReference>
<sequence length="198" mass="22615">MNIQHKLADFVSFFSTDGKPLCTEDFQKYGLQGKFKHYPKNALLMSQGSPAPNLFFITQGDVRYFNVSAEGKEFTQAFASAPCIAGSTRAMTQNTPALFSIEALDDVICLEFEWHTFFHTMKAHPGFLEAYTQLLENLFIKKEEREYAFVHHSAEQRYLNFIDRNPELSERVPLKMVASHIGITPIALSRIRRKLALS</sequence>
<evidence type="ECO:0000259" key="1">
    <source>
        <dbReference type="PROSITE" id="PS50042"/>
    </source>
</evidence>
<name>A0A167MB50_9GAMM</name>
<dbReference type="CDD" id="cd00038">
    <property type="entry name" value="CAP_ED"/>
    <property type="match status" value="1"/>
</dbReference>
<dbReference type="AlphaFoldDB" id="A0A167MB50"/>
<comment type="caution">
    <text evidence="2">The sequence shown here is derived from an EMBL/GenBank/DDBJ whole genome shotgun (WGS) entry which is preliminary data.</text>
</comment>
<evidence type="ECO:0000313" key="2">
    <source>
        <dbReference type="EMBL" id="KZN66062.1"/>
    </source>
</evidence>
<dbReference type="Pfam" id="PF00027">
    <property type="entry name" value="cNMP_binding"/>
    <property type="match status" value="1"/>
</dbReference>
<dbReference type="EMBL" id="AUYC01000014">
    <property type="protein sequence ID" value="KZN66062.1"/>
    <property type="molecule type" value="Genomic_DNA"/>
</dbReference>
<reference evidence="2 3" key="1">
    <citation type="submission" date="2013-07" db="EMBL/GenBank/DDBJ databases">
        <title>Comparative Genomic and Metabolomic Analysis of Twelve Strains of Pseudoalteromonas luteoviolacea.</title>
        <authorList>
            <person name="Vynne N.G."/>
            <person name="Mansson M."/>
            <person name="Gram L."/>
        </authorList>
    </citation>
    <scope>NUCLEOTIDE SEQUENCE [LARGE SCALE GENOMIC DNA]</scope>
    <source>
        <strain evidence="2 3">CPMOR-1</strain>
    </source>
</reference>
<dbReference type="InterPro" id="IPR018490">
    <property type="entry name" value="cNMP-bd_dom_sf"/>
</dbReference>
<dbReference type="InterPro" id="IPR014710">
    <property type="entry name" value="RmlC-like_jellyroll"/>
</dbReference>
<dbReference type="PATRIC" id="fig|1365248.3.peg.861"/>
<evidence type="ECO:0000313" key="3">
    <source>
        <dbReference type="Proteomes" id="UP000076486"/>
    </source>
</evidence>
<dbReference type="SUPFAM" id="SSF51206">
    <property type="entry name" value="cAMP-binding domain-like"/>
    <property type="match status" value="1"/>
</dbReference>
<dbReference type="PROSITE" id="PS50042">
    <property type="entry name" value="CNMP_BINDING_3"/>
    <property type="match status" value="1"/>
</dbReference>
<feature type="domain" description="Cyclic nucleotide-binding" evidence="1">
    <location>
        <begin position="36"/>
        <end position="117"/>
    </location>
</feature>
<dbReference type="Proteomes" id="UP000076486">
    <property type="component" value="Unassembled WGS sequence"/>
</dbReference>
<gene>
    <name evidence="2" type="ORF">N473_10865</name>
</gene>
<dbReference type="Gene3D" id="2.60.120.10">
    <property type="entry name" value="Jelly Rolls"/>
    <property type="match status" value="1"/>
</dbReference>